<protein>
    <submittedName>
        <fullName evidence="1">Uncharacterized protein</fullName>
    </submittedName>
</protein>
<reference evidence="1" key="1">
    <citation type="submission" date="2014-11" db="EMBL/GenBank/DDBJ databases">
        <authorList>
            <person name="Amaro Gonzalez C."/>
        </authorList>
    </citation>
    <scope>NUCLEOTIDE SEQUENCE</scope>
</reference>
<sequence length="27" mass="3078">MSTHSSLDVYYTENGKNVCHFSVRSLC</sequence>
<name>A0A0E9U6G1_ANGAN</name>
<evidence type="ECO:0000313" key="1">
    <source>
        <dbReference type="EMBL" id="JAH60563.1"/>
    </source>
</evidence>
<dbReference type="AlphaFoldDB" id="A0A0E9U6G1"/>
<accession>A0A0E9U6G1</accession>
<organism evidence="1">
    <name type="scientific">Anguilla anguilla</name>
    <name type="common">European freshwater eel</name>
    <name type="synonym">Muraena anguilla</name>
    <dbReference type="NCBI Taxonomy" id="7936"/>
    <lineage>
        <taxon>Eukaryota</taxon>
        <taxon>Metazoa</taxon>
        <taxon>Chordata</taxon>
        <taxon>Craniata</taxon>
        <taxon>Vertebrata</taxon>
        <taxon>Euteleostomi</taxon>
        <taxon>Actinopterygii</taxon>
        <taxon>Neopterygii</taxon>
        <taxon>Teleostei</taxon>
        <taxon>Anguilliformes</taxon>
        <taxon>Anguillidae</taxon>
        <taxon>Anguilla</taxon>
    </lineage>
</organism>
<dbReference type="EMBL" id="GBXM01048014">
    <property type="protein sequence ID" value="JAH60563.1"/>
    <property type="molecule type" value="Transcribed_RNA"/>
</dbReference>
<reference evidence="1" key="2">
    <citation type="journal article" date="2015" name="Fish Shellfish Immunol.">
        <title>Early steps in the European eel (Anguilla anguilla)-Vibrio vulnificus interaction in the gills: Role of the RtxA13 toxin.</title>
        <authorList>
            <person name="Callol A."/>
            <person name="Pajuelo D."/>
            <person name="Ebbesson L."/>
            <person name="Teles M."/>
            <person name="MacKenzie S."/>
            <person name="Amaro C."/>
        </authorList>
    </citation>
    <scope>NUCLEOTIDE SEQUENCE</scope>
</reference>
<proteinExistence type="predicted"/>